<dbReference type="InterPro" id="IPR015069">
    <property type="entry name" value="2H-PEstase_DUF1868"/>
</dbReference>
<dbReference type="SUPFAM" id="SSF55144">
    <property type="entry name" value="LigT-like"/>
    <property type="match status" value="1"/>
</dbReference>
<evidence type="ECO:0000259" key="2">
    <source>
        <dbReference type="Pfam" id="PF08975"/>
    </source>
</evidence>
<name>A0AAD9XY69_COLKA</name>
<dbReference type="EMBL" id="VYYT01000776">
    <property type="protein sequence ID" value="KAK2729641.1"/>
    <property type="molecule type" value="Genomic_DNA"/>
</dbReference>
<comment type="caution">
    <text evidence="3">The sequence shown here is derived from an EMBL/GenBank/DDBJ whole genome shotgun (WGS) entry which is preliminary data.</text>
</comment>
<evidence type="ECO:0000256" key="1">
    <source>
        <dbReference type="SAM" id="MobiDB-lite"/>
    </source>
</evidence>
<keyword evidence="4" id="KW-1185">Reference proteome</keyword>
<evidence type="ECO:0000313" key="4">
    <source>
        <dbReference type="Proteomes" id="UP001281614"/>
    </source>
</evidence>
<proteinExistence type="predicted"/>
<reference evidence="3" key="1">
    <citation type="submission" date="2023-02" db="EMBL/GenBank/DDBJ databases">
        <title>Colletotrichum kahawae CIFC_Que2 genome sequencing and assembly.</title>
        <authorList>
            <person name="Baroncelli R."/>
        </authorList>
    </citation>
    <scope>NUCLEOTIDE SEQUENCE</scope>
    <source>
        <strain evidence="3">CIFC_Que2</strain>
    </source>
</reference>
<dbReference type="Pfam" id="PF08975">
    <property type="entry name" value="2H-phosphodiest"/>
    <property type="match status" value="1"/>
</dbReference>
<dbReference type="Proteomes" id="UP001281614">
    <property type="component" value="Unassembled WGS sequence"/>
</dbReference>
<feature type="domain" description="DUF1868" evidence="2">
    <location>
        <begin position="20"/>
        <end position="130"/>
    </location>
</feature>
<organism evidence="3 4">
    <name type="scientific">Colletotrichum kahawae</name>
    <name type="common">Coffee berry disease fungus</name>
    <dbReference type="NCBI Taxonomy" id="34407"/>
    <lineage>
        <taxon>Eukaryota</taxon>
        <taxon>Fungi</taxon>
        <taxon>Dikarya</taxon>
        <taxon>Ascomycota</taxon>
        <taxon>Pezizomycotina</taxon>
        <taxon>Sordariomycetes</taxon>
        <taxon>Hypocreomycetidae</taxon>
        <taxon>Glomerellales</taxon>
        <taxon>Glomerellaceae</taxon>
        <taxon>Colletotrichum</taxon>
        <taxon>Colletotrichum gloeosporioides species complex</taxon>
    </lineage>
</organism>
<dbReference type="InterPro" id="IPR009097">
    <property type="entry name" value="Cyclic_Pdiesterase"/>
</dbReference>
<feature type="region of interest" description="Disordered" evidence="1">
    <location>
        <begin position="1"/>
        <end position="20"/>
    </location>
</feature>
<protein>
    <recommendedName>
        <fullName evidence="2">DUF1868 domain-containing protein</fullName>
    </recommendedName>
</protein>
<accession>A0AAD9XY69</accession>
<sequence>MAQLEVNNDRPRYPAGVPGKFSSDGTLQHWAGNTIICHIPPSSPVYHSIESVIEELSTCKSSSIIAPLPATSLHMTIFEGVSDQVRIPGYWPSDLALDATQKACDDHFEKKLRKFSLGREAAAPYRMSLKGIDILDVGVAVRLDGVTLSEVERLRALRDRLADELKIRHSIHDEYGFHISILYFLRHPDDEQKRDIASILERHFGKMLKEVELGPPEFCPFTNMHAFNPVFCLE</sequence>
<dbReference type="AlphaFoldDB" id="A0AAD9XY69"/>
<gene>
    <name evidence="3" type="ORF">CKAH01_02615</name>
</gene>
<dbReference type="Gene3D" id="3.90.1140.10">
    <property type="entry name" value="Cyclic phosphodiesterase"/>
    <property type="match status" value="1"/>
</dbReference>
<evidence type="ECO:0000313" key="3">
    <source>
        <dbReference type="EMBL" id="KAK2729641.1"/>
    </source>
</evidence>